<dbReference type="EMBL" id="BMZA01000003">
    <property type="protein sequence ID" value="GGZ00081.1"/>
    <property type="molecule type" value="Genomic_DNA"/>
</dbReference>
<dbReference type="Proteomes" id="UP000648075">
    <property type="component" value="Unassembled WGS sequence"/>
</dbReference>
<accession>A0A918UF42</accession>
<gene>
    <name evidence="1" type="ORF">GCM10011614_13870</name>
</gene>
<proteinExistence type="predicted"/>
<keyword evidence="2" id="KW-1185">Reference proteome</keyword>
<reference evidence="1" key="1">
    <citation type="journal article" date="2014" name="Int. J. Syst. Evol. Microbiol.">
        <title>Complete genome sequence of Corynebacterium casei LMG S-19264T (=DSM 44701T), isolated from a smear-ripened cheese.</title>
        <authorList>
            <consortium name="US DOE Joint Genome Institute (JGI-PGF)"/>
            <person name="Walter F."/>
            <person name="Albersmeier A."/>
            <person name="Kalinowski J."/>
            <person name="Ruckert C."/>
        </authorList>
    </citation>
    <scope>NUCLEOTIDE SEQUENCE</scope>
    <source>
        <strain evidence="1">KCTC 32255</strain>
    </source>
</reference>
<evidence type="ECO:0000313" key="2">
    <source>
        <dbReference type="Proteomes" id="UP000648075"/>
    </source>
</evidence>
<sequence>MEATSQRAWDALTNLFEVLRNEQDHGYLADVHMAVPVGQLVRSATSQEHSDMIAARRLDRNHPACGPLSLRDALNKVAHYDGSKSTYRIDGRGAHYLVLGGRLGNANWIAEFLVSKLCAAGARATRAITLTPNAP</sequence>
<dbReference type="AlphaFoldDB" id="A0A918UF42"/>
<name>A0A918UF42_9SPHN</name>
<evidence type="ECO:0000313" key="1">
    <source>
        <dbReference type="EMBL" id="GGZ00081.1"/>
    </source>
</evidence>
<organism evidence="1 2">
    <name type="scientific">Novosphingobium colocasiae</name>
    <dbReference type="NCBI Taxonomy" id="1256513"/>
    <lineage>
        <taxon>Bacteria</taxon>
        <taxon>Pseudomonadati</taxon>
        <taxon>Pseudomonadota</taxon>
        <taxon>Alphaproteobacteria</taxon>
        <taxon>Sphingomonadales</taxon>
        <taxon>Sphingomonadaceae</taxon>
        <taxon>Novosphingobium</taxon>
    </lineage>
</organism>
<comment type="caution">
    <text evidence="1">The sequence shown here is derived from an EMBL/GenBank/DDBJ whole genome shotgun (WGS) entry which is preliminary data.</text>
</comment>
<reference evidence="1" key="2">
    <citation type="submission" date="2020-09" db="EMBL/GenBank/DDBJ databases">
        <authorList>
            <person name="Sun Q."/>
            <person name="Kim S."/>
        </authorList>
    </citation>
    <scope>NUCLEOTIDE SEQUENCE</scope>
    <source>
        <strain evidence="1">KCTC 32255</strain>
    </source>
</reference>
<protein>
    <submittedName>
        <fullName evidence="1">Uncharacterized protein</fullName>
    </submittedName>
</protein>